<dbReference type="GO" id="GO:0015628">
    <property type="term" value="P:protein secretion by the type II secretion system"/>
    <property type="evidence" value="ECO:0007669"/>
    <property type="project" value="TreeGrafter"/>
</dbReference>
<proteinExistence type="predicted"/>
<dbReference type="OrthoDB" id="9790239at2"/>
<dbReference type="NCBIfam" id="TIGR00426">
    <property type="entry name" value="competence protein ComEA helix-hairpin-helix repeat region"/>
    <property type="match status" value="1"/>
</dbReference>
<accession>A0A1M5ZMR9</accession>
<feature type="domain" description="Helix-hairpin-helix DNA-binding motif class 1" evidence="2">
    <location>
        <begin position="205"/>
        <end position="224"/>
    </location>
</feature>
<feature type="compositionally biased region" description="Basic and acidic residues" evidence="1">
    <location>
        <begin position="144"/>
        <end position="153"/>
    </location>
</feature>
<dbReference type="InterPro" id="IPR004509">
    <property type="entry name" value="Competence_ComEA_HhH"/>
</dbReference>
<dbReference type="GO" id="GO:0003677">
    <property type="term" value="F:DNA binding"/>
    <property type="evidence" value="ECO:0007669"/>
    <property type="project" value="InterPro"/>
</dbReference>
<dbReference type="InterPro" id="IPR019554">
    <property type="entry name" value="Soluble_ligand-bd"/>
</dbReference>
<dbReference type="RefSeq" id="WP_081373848.1">
    <property type="nucleotide sequence ID" value="NZ_FQXK01000020.1"/>
</dbReference>
<dbReference type="InterPro" id="IPR003583">
    <property type="entry name" value="Hlx-hairpin-Hlx_DNA-bd_motif"/>
</dbReference>
<feature type="region of interest" description="Disordered" evidence="1">
    <location>
        <begin position="40"/>
        <end position="64"/>
    </location>
</feature>
<dbReference type="STRING" id="1121131.SAMN02745229_02453"/>
<evidence type="ECO:0000313" key="3">
    <source>
        <dbReference type="EMBL" id="SHI25482.1"/>
    </source>
</evidence>
<evidence type="ECO:0000259" key="2">
    <source>
        <dbReference type="SMART" id="SM00278"/>
    </source>
</evidence>
<gene>
    <name evidence="3" type="ORF">SAMN02745229_02453</name>
</gene>
<dbReference type="GO" id="GO:0015627">
    <property type="term" value="C:type II protein secretion system complex"/>
    <property type="evidence" value="ECO:0007669"/>
    <property type="project" value="TreeGrafter"/>
</dbReference>
<dbReference type="SMART" id="SM00278">
    <property type="entry name" value="HhH1"/>
    <property type="match status" value="2"/>
</dbReference>
<dbReference type="InterPro" id="IPR010994">
    <property type="entry name" value="RuvA_2-like"/>
</dbReference>
<dbReference type="PROSITE" id="PS51257">
    <property type="entry name" value="PROKAR_LIPOPROTEIN"/>
    <property type="match status" value="1"/>
</dbReference>
<dbReference type="SUPFAM" id="SSF47781">
    <property type="entry name" value="RuvA domain 2-like"/>
    <property type="match status" value="1"/>
</dbReference>
<dbReference type="Pfam" id="PF12836">
    <property type="entry name" value="HHH_3"/>
    <property type="match status" value="1"/>
</dbReference>
<dbReference type="Proteomes" id="UP000184278">
    <property type="component" value="Unassembled WGS sequence"/>
</dbReference>
<evidence type="ECO:0000256" key="1">
    <source>
        <dbReference type="SAM" id="MobiDB-lite"/>
    </source>
</evidence>
<name>A0A1M5ZMR9_BUTFI</name>
<keyword evidence="4" id="KW-1185">Reference proteome</keyword>
<dbReference type="GO" id="GO:0006281">
    <property type="term" value="P:DNA repair"/>
    <property type="evidence" value="ECO:0007669"/>
    <property type="project" value="InterPro"/>
</dbReference>
<sequence>MQLVRSKAGFFLVLLVVTMLVCGCRSNDYQVLQSKESSAEGSNVEAGSKDDPASVTDSEAQADSSCQDVSATDVDICESVVVVYVCGAVNNSGVYELSSGSRIADAVEAAGGFSDEADREYLNLAMTVSDGMKIQIPTVDETRQLKESDDKADSTGTSANEDSGDHFVVTSEGEAVDTNKTVSNESDNKADSGNSLVNINTATKEELCSLSGIGESRADAIITYREQNGPFSCIEDIMKVSGIKDKVFEQIKDRITV</sequence>
<dbReference type="Gene3D" id="1.10.150.280">
    <property type="entry name" value="AF1531-like domain"/>
    <property type="match status" value="1"/>
</dbReference>
<evidence type="ECO:0000313" key="4">
    <source>
        <dbReference type="Proteomes" id="UP000184278"/>
    </source>
</evidence>
<dbReference type="PANTHER" id="PTHR21180:SF32">
    <property type="entry name" value="ENDONUCLEASE_EXONUCLEASE_PHOSPHATASE FAMILY DOMAIN-CONTAINING PROTEIN 1"/>
    <property type="match status" value="1"/>
</dbReference>
<organism evidence="3 4">
    <name type="scientific">Butyrivibrio fibrisolvens DSM 3071</name>
    <dbReference type="NCBI Taxonomy" id="1121131"/>
    <lineage>
        <taxon>Bacteria</taxon>
        <taxon>Bacillati</taxon>
        <taxon>Bacillota</taxon>
        <taxon>Clostridia</taxon>
        <taxon>Lachnospirales</taxon>
        <taxon>Lachnospiraceae</taxon>
        <taxon>Butyrivibrio</taxon>
    </lineage>
</organism>
<dbReference type="Gene3D" id="3.10.560.10">
    <property type="entry name" value="Outer membrane lipoprotein wza domain like"/>
    <property type="match status" value="1"/>
</dbReference>
<dbReference type="Pfam" id="PF10531">
    <property type="entry name" value="SLBB"/>
    <property type="match status" value="1"/>
</dbReference>
<reference evidence="4" key="1">
    <citation type="submission" date="2016-11" db="EMBL/GenBank/DDBJ databases">
        <authorList>
            <person name="Varghese N."/>
            <person name="Submissions S."/>
        </authorList>
    </citation>
    <scope>NUCLEOTIDE SEQUENCE [LARGE SCALE GENOMIC DNA]</scope>
    <source>
        <strain evidence="4">DSM 3071</strain>
    </source>
</reference>
<dbReference type="GeneID" id="89510746"/>
<feature type="compositionally biased region" description="Polar residues" evidence="1">
    <location>
        <begin position="55"/>
        <end position="64"/>
    </location>
</feature>
<feature type="domain" description="Helix-hairpin-helix DNA-binding motif class 1" evidence="2">
    <location>
        <begin position="235"/>
        <end position="254"/>
    </location>
</feature>
<dbReference type="AlphaFoldDB" id="A0A1M5ZMR9"/>
<dbReference type="PANTHER" id="PTHR21180">
    <property type="entry name" value="ENDONUCLEASE/EXONUCLEASE/PHOSPHATASE FAMILY DOMAIN-CONTAINING PROTEIN 1"/>
    <property type="match status" value="1"/>
</dbReference>
<dbReference type="EMBL" id="FQXK01000020">
    <property type="protein sequence ID" value="SHI25482.1"/>
    <property type="molecule type" value="Genomic_DNA"/>
</dbReference>
<dbReference type="InterPro" id="IPR051675">
    <property type="entry name" value="Endo/Exo/Phosphatase_dom_1"/>
</dbReference>
<protein>
    <submittedName>
        <fullName evidence="3">Competence protein ComEA</fullName>
    </submittedName>
</protein>
<feature type="region of interest" description="Disordered" evidence="1">
    <location>
        <begin position="144"/>
        <end position="166"/>
    </location>
</feature>